<dbReference type="InterPro" id="IPR038718">
    <property type="entry name" value="SNF2-like_sf"/>
</dbReference>
<dbReference type="InterPro" id="IPR001650">
    <property type="entry name" value="Helicase_C-like"/>
</dbReference>
<dbReference type="GO" id="GO:0016787">
    <property type="term" value="F:hydrolase activity"/>
    <property type="evidence" value="ECO:0007669"/>
    <property type="project" value="UniProtKB-KW"/>
</dbReference>
<dbReference type="PROSITE" id="PS51192">
    <property type="entry name" value="HELICASE_ATP_BIND_1"/>
    <property type="match status" value="1"/>
</dbReference>
<dbReference type="SMART" id="SM00490">
    <property type="entry name" value="HELICc"/>
    <property type="match status" value="1"/>
</dbReference>
<dbReference type="CDD" id="cd18011">
    <property type="entry name" value="DEXDc_RapA"/>
    <property type="match status" value="1"/>
</dbReference>
<dbReference type="KEGG" id="bmet:BMMGA3_07285"/>
<name>I3DU55_BACMM</name>
<keyword evidence="3 8" id="KW-0347">Helicase</keyword>
<evidence type="ECO:0000256" key="5">
    <source>
        <dbReference type="SAM" id="Coils"/>
    </source>
</evidence>
<dbReference type="eggNOG" id="COG0553">
    <property type="taxonomic scope" value="Bacteria"/>
</dbReference>
<accession>I3DU55</accession>
<evidence type="ECO:0000259" key="6">
    <source>
        <dbReference type="PROSITE" id="PS51192"/>
    </source>
</evidence>
<feature type="domain" description="Helicase C-terminal" evidence="7">
    <location>
        <begin position="465"/>
        <end position="637"/>
    </location>
</feature>
<dbReference type="PROSITE" id="PS51194">
    <property type="entry name" value="HELICASE_CTER"/>
    <property type="match status" value="1"/>
</dbReference>
<dbReference type="STRING" id="796606.BMMGA3_07285"/>
<dbReference type="InterPro" id="IPR000330">
    <property type="entry name" value="SNF2_N"/>
</dbReference>
<keyword evidence="5" id="KW-0175">Coiled coil</keyword>
<proteinExistence type="predicted"/>
<organism evidence="8 9">
    <name type="scientific">Bacillus methanolicus (strain MGA3 / ATCC 53907)</name>
    <dbReference type="NCBI Taxonomy" id="796606"/>
    <lineage>
        <taxon>Bacteria</taxon>
        <taxon>Bacillati</taxon>
        <taxon>Bacillota</taxon>
        <taxon>Bacilli</taxon>
        <taxon>Bacillales</taxon>
        <taxon>Bacillaceae</taxon>
        <taxon>Bacillus</taxon>
    </lineage>
</organism>
<dbReference type="GO" id="GO:0004386">
    <property type="term" value="F:helicase activity"/>
    <property type="evidence" value="ECO:0007669"/>
    <property type="project" value="UniProtKB-KW"/>
</dbReference>
<evidence type="ECO:0000256" key="2">
    <source>
        <dbReference type="ARBA" id="ARBA00022801"/>
    </source>
</evidence>
<dbReference type="InterPro" id="IPR049730">
    <property type="entry name" value="SNF2/RAD54-like_C"/>
</dbReference>
<feature type="coiled-coil region" evidence="5">
    <location>
        <begin position="381"/>
        <end position="461"/>
    </location>
</feature>
<evidence type="ECO:0000259" key="7">
    <source>
        <dbReference type="PROSITE" id="PS51194"/>
    </source>
</evidence>
<dbReference type="Gene3D" id="3.40.50.10810">
    <property type="entry name" value="Tandem AAA-ATPase domain"/>
    <property type="match status" value="1"/>
</dbReference>
<dbReference type="AlphaFoldDB" id="I3DU55"/>
<dbReference type="SUPFAM" id="SSF52540">
    <property type="entry name" value="P-loop containing nucleoside triphosphate hydrolases"/>
    <property type="match status" value="2"/>
</dbReference>
<dbReference type="Proteomes" id="UP000027602">
    <property type="component" value="Chromosome"/>
</dbReference>
<dbReference type="Gene3D" id="3.40.50.300">
    <property type="entry name" value="P-loop containing nucleotide triphosphate hydrolases"/>
    <property type="match status" value="1"/>
</dbReference>
<keyword evidence="2" id="KW-0378">Hydrolase</keyword>
<sequence>MFNIGEIVHGPHFPESVEIKRCELFGEFYIIEAIGRETNQFYELMLEKEKLTDLKSLKENKSEGNIQAIDIQRYLQYLMLHNEVKYSRTRALGNKKLLPLPHQIEAVYGRMLQVPQIRFLLADDPGAGKTIMSGMLIKELKARYSMERILILVPPLVVRQWQEELLEKFNEHFHIINRNVLKEYGGKNPFVANDLCLASMYWAAREDIKLLIQEAEFDLIIVDEAHKMAAYTHGTIKKRTSRTKLYQLGESILRKVPHCLLLTATPHKGDMENFRHLMKLIDEDIFSNISGNESLREKTNPFMIRRLKESMKNFDGTPLFPKRTTKTIKYTLTDEELALYDAVTQYVREHFNRAISNGSNSTAFAMMLLQRRLSSSLEAIHLSLKRRYKRLVQLYKQTEQERQKYIKKLGHIELENYLEEASEQQELIEKQLEHAVDSIDTTELKKEIMVLKKLIDQAENLKLYAVEKKYQELEKTLFGTNGLLQQNEKILIFTESTDTLNYLERKLLEHVPKIAKIVGSFSMDERRRQVELFRNECQIMLATDAGGESINLQFCNQMINYDIPWNPNKLEQRMGRIHRIGQKNEVFVFNLVAQNTREGSVMIRLLEKMEQMKEDLGSDLVYDFIGEVLEDKFDSLADLMQEAILNRERLDDVIANMEKTLSEEHQKLLKLMQEERMVEDPLDLSILKREQNDLTVKRIPIRAYTDLATYILEKKKVRVYDTNDGKVKRIERLPKFIRDSLPELARYQGESYRFTGVREYESEEVALLDSDHPIFKLSMDLMKKENEKRSWGGYLVTYDVPERLMVEVYNISIVDGTGKELENHFIHLAKRENGEMVALDPYWLFAGHFYENVIELSDYASNECIGHVLKQSSLIRDQVQAKRQKKLDKLLVFLEKSFNEQYRNTLEKLEKYQQENIENRNSALINQMNAHLIDLDMKKEERLNIIRRQKNISMKPPKKILSLQLAPTGRSKRVMSIDYKDVVEKYEKANGRMNIKMFDCLALVDFYSERFNGEERYIILTNDSNYMPSEEHLEDLADILNKVYIYVVQDGEIIEERAMEKEIFVF</sequence>
<feature type="coiled-coil region" evidence="5">
    <location>
        <begin position="640"/>
        <end position="674"/>
    </location>
</feature>
<evidence type="ECO:0000256" key="4">
    <source>
        <dbReference type="ARBA" id="ARBA00022840"/>
    </source>
</evidence>
<protein>
    <submittedName>
        <fullName evidence="8">Helicase domain protein</fullName>
    </submittedName>
</protein>
<reference evidence="8 9" key="1">
    <citation type="journal article" date="2015" name="BMC Genomics">
        <title>Transcriptome analysis of thermophilic methylotrophic Bacillus methanolicus MGA3 using RNA-sequencing provides detailed insights into its previously uncharted transcriptional landscape.</title>
        <authorList>
            <person name="Irla M."/>
            <person name="Neshat A."/>
            <person name="Brautaset T."/>
            <person name="Ruckert C."/>
            <person name="Kalinowski J."/>
            <person name="Wendisch V.F."/>
        </authorList>
    </citation>
    <scope>NUCLEOTIDE SEQUENCE [LARGE SCALE GENOMIC DNA]</scope>
    <source>
        <strain evidence="9">MGA3 / ATCC 53907</strain>
    </source>
</reference>
<dbReference type="RefSeq" id="WP_003349670.1">
    <property type="nucleotide sequence ID" value="NZ_ADWW01000006.1"/>
</dbReference>
<dbReference type="InterPro" id="IPR014001">
    <property type="entry name" value="Helicase_ATP-bd"/>
</dbReference>
<keyword evidence="9" id="KW-1185">Reference proteome</keyword>
<evidence type="ECO:0000256" key="3">
    <source>
        <dbReference type="ARBA" id="ARBA00022806"/>
    </source>
</evidence>
<feature type="domain" description="Helicase ATP-binding" evidence="6">
    <location>
        <begin position="110"/>
        <end position="284"/>
    </location>
</feature>
<gene>
    <name evidence="8" type="ORF">BMMGA3_07285</name>
</gene>
<keyword evidence="4" id="KW-0067">ATP-binding</keyword>
<dbReference type="Pfam" id="PF00271">
    <property type="entry name" value="Helicase_C"/>
    <property type="match status" value="1"/>
</dbReference>
<dbReference type="GO" id="GO:0005524">
    <property type="term" value="F:ATP binding"/>
    <property type="evidence" value="ECO:0007669"/>
    <property type="project" value="UniProtKB-KW"/>
</dbReference>
<dbReference type="SMART" id="SM00487">
    <property type="entry name" value="DEXDc"/>
    <property type="match status" value="1"/>
</dbReference>
<dbReference type="PANTHER" id="PTHR10799">
    <property type="entry name" value="SNF2/RAD54 HELICASE FAMILY"/>
    <property type="match status" value="1"/>
</dbReference>
<dbReference type="InterPro" id="IPR027417">
    <property type="entry name" value="P-loop_NTPase"/>
</dbReference>
<dbReference type="Pfam" id="PF00176">
    <property type="entry name" value="SNF2-rel_dom"/>
    <property type="match status" value="1"/>
</dbReference>
<dbReference type="EMBL" id="CP007739">
    <property type="protein sequence ID" value="AIE59874.1"/>
    <property type="molecule type" value="Genomic_DNA"/>
</dbReference>
<evidence type="ECO:0000256" key="1">
    <source>
        <dbReference type="ARBA" id="ARBA00022741"/>
    </source>
</evidence>
<keyword evidence="1" id="KW-0547">Nucleotide-binding</keyword>
<dbReference type="CDD" id="cd18793">
    <property type="entry name" value="SF2_C_SNF"/>
    <property type="match status" value="1"/>
</dbReference>
<evidence type="ECO:0000313" key="8">
    <source>
        <dbReference type="EMBL" id="AIE59874.1"/>
    </source>
</evidence>
<dbReference type="HOGENOM" id="CLU_009519_0_0_9"/>
<dbReference type="OrthoDB" id="9814088at2"/>
<dbReference type="InterPro" id="IPR057342">
    <property type="entry name" value="DEXDc_RapA"/>
</dbReference>
<evidence type="ECO:0000313" key="9">
    <source>
        <dbReference type="Proteomes" id="UP000027602"/>
    </source>
</evidence>